<gene>
    <name evidence="6" type="ORF">B0I29_11573</name>
</gene>
<sequence>MHSYTPSAVSQQLAALEREAGVALLERSGRRVVLTGAGEVLVRHAAAVLSSLEAATAALAAVREGPAGPLRIGAFPSVVRTILPAVLVALGRSHPRLELMVTELDPAGVPAALRDRRLDAGLVHEYVPSPGVGGAPGPASVREAVGVARGAGSHGVAGVACGAGSGGVADDLESVALLDEAVHLAVPAGVDARHLDDLRDRDWIMASPGTLCHEATMRVCQGAGFTPRVRHQADDFDAVLALVAAGQGVSLVPALATGSLATGLAASGLLATGSLPGGVRLIAAPTRRRTRIAFRRGTAANPAIAELVSALRTAVNQLPPQPAPSQ</sequence>
<dbReference type="Pfam" id="PF03466">
    <property type="entry name" value="LysR_substrate"/>
    <property type="match status" value="2"/>
</dbReference>
<comment type="similarity">
    <text evidence="1">Belongs to the LysR transcriptional regulatory family.</text>
</comment>
<proteinExistence type="inferred from homology"/>
<keyword evidence="2" id="KW-0805">Transcription regulation</keyword>
<evidence type="ECO:0000256" key="3">
    <source>
        <dbReference type="ARBA" id="ARBA00023125"/>
    </source>
</evidence>
<keyword evidence="3 6" id="KW-0238">DNA-binding</keyword>
<evidence type="ECO:0000313" key="7">
    <source>
        <dbReference type="Proteomes" id="UP000249341"/>
    </source>
</evidence>
<evidence type="ECO:0000313" key="6">
    <source>
        <dbReference type="EMBL" id="RAK31267.1"/>
    </source>
</evidence>
<dbReference type="PROSITE" id="PS50931">
    <property type="entry name" value="HTH_LYSR"/>
    <property type="match status" value="1"/>
</dbReference>
<dbReference type="EMBL" id="QLMJ01000015">
    <property type="protein sequence ID" value="RAK31267.1"/>
    <property type="molecule type" value="Genomic_DNA"/>
</dbReference>
<dbReference type="AlphaFoldDB" id="A0A327Z4X6"/>
<evidence type="ECO:0000256" key="4">
    <source>
        <dbReference type="ARBA" id="ARBA00023163"/>
    </source>
</evidence>
<protein>
    <submittedName>
        <fullName evidence="6">DNA-binding transcriptional LysR family regulator</fullName>
    </submittedName>
</protein>
<organism evidence="6 7">
    <name type="scientific">Actinoplanes lutulentus</name>
    <dbReference type="NCBI Taxonomy" id="1287878"/>
    <lineage>
        <taxon>Bacteria</taxon>
        <taxon>Bacillati</taxon>
        <taxon>Actinomycetota</taxon>
        <taxon>Actinomycetes</taxon>
        <taxon>Micromonosporales</taxon>
        <taxon>Micromonosporaceae</taxon>
        <taxon>Actinoplanes</taxon>
    </lineage>
</organism>
<dbReference type="InterPro" id="IPR036388">
    <property type="entry name" value="WH-like_DNA-bd_sf"/>
</dbReference>
<dbReference type="GO" id="GO:0003700">
    <property type="term" value="F:DNA-binding transcription factor activity"/>
    <property type="evidence" value="ECO:0007669"/>
    <property type="project" value="InterPro"/>
</dbReference>
<name>A0A327Z4X6_9ACTN</name>
<dbReference type="InterPro" id="IPR005119">
    <property type="entry name" value="LysR_subst-bd"/>
</dbReference>
<dbReference type="SUPFAM" id="SSF53850">
    <property type="entry name" value="Periplasmic binding protein-like II"/>
    <property type="match status" value="2"/>
</dbReference>
<accession>A0A327Z4X6</accession>
<dbReference type="GO" id="GO:0032993">
    <property type="term" value="C:protein-DNA complex"/>
    <property type="evidence" value="ECO:0007669"/>
    <property type="project" value="TreeGrafter"/>
</dbReference>
<keyword evidence="7" id="KW-1185">Reference proteome</keyword>
<dbReference type="Gene3D" id="3.40.190.10">
    <property type="entry name" value="Periplasmic binding protein-like II"/>
    <property type="match status" value="3"/>
</dbReference>
<evidence type="ECO:0000259" key="5">
    <source>
        <dbReference type="PROSITE" id="PS50931"/>
    </source>
</evidence>
<dbReference type="GO" id="GO:0003677">
    <property type="term" value="F:DNA binding"/>
    <property type="evidence" value="ECO:0007669"/>
    <property type="project" value="UniProtKB-KW"/>
</dbReference>
<dbReference type="Gene3D" id="1.10.10.10">
    <property type="entry name" value="Winged helix-like DNA-binding domain superfamily/Winged helix DNA-binding domain"/>
    <property type="match status" value="1"/>
</dbReference>
<dbReference type="InterPro" id="IPR000847">
    <property type="entry name" value="LysR_HTH_N"/>
</dbReference>
<comment type="caution">
    <text evidence="6">The sequence shown here is derived from an EMBL/GenBank/DDBJ whole genome shotgun (WGS) entry which is preliminary data.</text>
</comment>
<dbReference type="SUPFAM" id="SSF46785">
    <property type="entry name" value="Winged helix' DNA-binding domain"/>
    <property type="match status" value="1"/>
</dbReference>
<dbReference type="PANTHER" id="PTHR30346:SF29">
    <property type="entry name" value="LYSR SUBSTRATE-BINDING"/>
    <property type="match status" value="1"/>
</dbReference>
<evidence type="ECO:0000256" key="2">
    <source>
        <dbReference type="ARBA" id="ARBA00023015"/>
    </source>
</evidence>
<feature type="domain" description="HTH lysR-type" evidence="5">
    <location>
        <begin position="1"/>
        <end position="35"/>
    </location>
</feature>
<evidence type="ECO:0000256" key="1">
    <source>
        <dbReference type="ARBA" id="ARBA00009437"/>
    </source>
</evidence>
<dbReference type="PANTHER" id="PTHR30346">
    <property type="entry name" value="TRANSCRIPTIONAL DUAL REGULATOR HCAR-RELATED"/>
    <property type="match status" value="1"/>
</dbReference>
<dbReference type="InterPro" id="IPR036390">
    <property type="entry name" value="WH_DNA-bd_sf"/>
</dbReference>
<dbReference type="Pfam" id="PF00126">
    <property type="entry name" value="HTH_1"/>
    <property type="match status" value="1"/>
</dbReference>
<keyword evidence="4" id="KW-0804">Transcription</keyword>
<dbReference type="Proteomes" id="UP000249341">
    <property type="component" value="Unassembled WGS sequence"/>
</dbReference>
<reference evidence="6 7" key="1">
    <citation type="submission" date="2018-06" db="EMBL/GenBank/DDBJ databases">
        <title>Genomic Encyclopedia of Type Strains, Phase III (KMG-III): the genomes of soil and plant-associated and newly described type strains.</title>
        <authorList>
            <person name="Whitman W."/>
        </authorList>
    </citation>
    <scope>NUCLEOTIDE SEQUENCE [LARGE SCALE GENOMIC DNA]</scope>
    <source>
        <strain evidence="6 7">CGMCC 4.7090</strain>
    </source>
</reference>